<keyword evidence="9" id="KW-1185">Reference proteome</keyword>
<proteinExistence type="inferred from homology"/>
<keyword evidence="3" id="KW-1003">Cell membrane</keyword>
<comment type="subcellular location">
    <subcellularLocation>
        <location evidence="1 7">Cell membrane</location>
        <topology evidence="1 7">Multi-pass membrane protein</topology>
    </subcellularLocation>
</comment>
<comment type="caution">
    <text evidence="8">The sequence shown here is derived from an EMBL/GenBank/DDBJ whole genome shotgun (WGS) entry which is preliminary data.</text>
</comment>
<evidence type="ECO:0000256" key="1">
    <source>
        <dbReference type="ARBA" id="ARBA00004651"/>
    </source>
</evidence>
<sequence length="202" mass="22057">MLDVWAFAISVFTGLFAITNPIANVPVFLGLTEGAGRVEKHRINKKATFTAFMIILLFTLLGKFIFDFFGITIPAFKITGGLLIFYAGFRMLQSKKSNLKTLEQVDVDENIAISPLAIPLIAGPGTIVTTMNFVTDATYLYIGIVIAIAALICWMNYLAFNYSTFIVEKIGNNIITVIGKIMGLIIAIIGTTMVVDGLKLAF</sequence>
<evidence type="ECO:0000256" key="2">
    <source>
        <dbReference type="ARBA" id="ARBA00009784"/>
    </source>
</evidence>
<keyword evidence="4 7" id="KW-0812">Transmembrane</keyword>
<name>A0A2S9WXQ2_9FLAO</name>
<feature type="transmembrane region" description="Helical" evidence="7">
    <location>
        <begin position="174"/>
        <end position="195"/>
    </location>
</feature>
<comment type="similarity">
    <text evidence="2 7">Belongs to the UPF0056 (MarC) family.</text>
</comment>
<accession>A0A2S9WXQ2</accession>
<evidence type="ECO:0000256" key="4">
    <source>
        <dbReference type="ARBA" id="ARBA00022692"/>
    </source>
</evidence>
<dbReference type="Pfam" id="PF01914">
    <property type="entry name" value="MarC"/>
    <property type="match status" value="1"/>
</dbReference>
<dbReference type="InterPro" id="IPR002771">
    <property type="entry name" value="Multi_antbiot-R_MarC"/>
</dbReference>
<reference evidence="8 9" key="1">
    <citation type="submission" date="2016-11" db="EMBL/GenBank/DDBJ databases">
        <title>Trade-off between light-utilization and light-protection in marine flavobacteria.</title>
        <authorList>
            <person name="Kumagai Y."/>
        </authorList>
    </citation>
    <scope>NUCLEOTIDE SEQUENCE [LARGE SCALE GENOMIC DNA]</scope>
    <source>
        <strain evidence="8 9">JCM 17109</strain>
    </source>
</reference>
<feature type="transmembrane region" description="Helical" evidence="7">
    <location>
        <begin position="68"/>
        <end position="89"/>
    </location>
</feature>
<evidence type="ECO:0000256" key="6">
    <source>
        <dbReference type="ARBA" id="ARBA00023136"/>
    </source>
</evidence>
<dbReference type="NCBIfam" id="TIGR00427">
    <property type="entry name" value="NAAT family transporter"/>
    <property type="match status" value="1"/>
</dbReference>
<dbReference type="AlphaFoldDB" id="A0A2S9WXQ2"/>
<feature type="transmembrane region" description="Helical" evidence="7">
    <location>
        <begin position="110"/>
        <end position="133"/>
    </location>
</feature>
<evidence type="ECO:0000256" key="3">
    <source>
        <dbReference type="ARBA" id="ARBA00022475"/>
    </source>
</evidence>
<dbReference type="GO" id="GO:0005886">
    <property type="term" value="C:plasma membrane"/>
    <property type="evidence" value="ECO:0007669"/>
    <property type="project" value="UniProtKB-SubCell"/>
</dbReference>
<keyword evidence="5 7" id="KW-1133">Transmembrane helix</keyword>
<dbReference type="PANTHER" id="PTHR33508:SF1">
    <property type="entry name" value="UPF0056 MEMBRANE PROTEIN YHCE"/>
    <property type="match status" value="1"/>
</dbReference>
<feature type="transmembrane region" description="Helical" evidence="7">
    <location>
        <begin position="43"/>
        <end position="62"/>
    </location>
</feature>
<evidence type="ECO:0000256" key="7">
    <source>
        <dbReference type="RuleBase" id="RU362048"/>
    </source>
</evidence>
<dbReference type="EMBL" id="MQUC01000003">
    <property type="protein sequence ID" value="PRP68235.1"/>
    <property type="molecule type" value="Genomic_DNA"/>
</dbReference>
<evidence type="ECO:0000256" key="5">
    <source>
        <dbReference type="ARBA" id="ARBA00022989"/>
    </source>
</evidence>
<keyword evidence="6 7" id="KW-0472">Membrane</keyword>
<feature type="transmembrane region" description="Helical" evidence="7">
    <location>
        <begin position="6"/>
        <end position="31"/>
    </location>
</feature>
<dbReference type="Proteomes" id="UP000239532">
    <property type="component" value="Unassembled WGS sequence"/>
</dbReference>
<organism evidence="8 9">
    <name type="scientific">Nonlabens agnitus</name>
    <dbReference type="NCBI Taxonomy" id="870484"/>
    <lineage>
        <taxon>Bacteria</taxon>
        <taxon>Pseudomonadati</taxon>
        <taxon>Bacteroidota</taxon>
        <taxon>Flavobacteriia</taxon>
        <taxon>Flavobacteriales</taxon>
        <taxon>Flavobacteriaceae</taxon>
        <taxon>Nonlabens</taxon>
    </lineage>
</organism>
<dbReference type="OrthoDB" id="21094at2"/>
<dbReference type="PANTHER" id="PTHR33508">
    <property type="entry name" value="UPF0056 MEMBRANE PROTEIN YHCE"/>
    <property type="match status" value="1"/>
</dbReference>
<gene>
    <name evidence="8" type="ORF">BST86_00360</name>
</gene>
<feature type="transmembrane region" description="Helical" evidence="7">
    <location>
        <begin position="139"/>
        <end position="162"/>
    </location>
</feature>
<evidence type="ECO:0000313" key="9">
    <source>
        <dbReference type="Proteomes" id="UP000239532"/>
    </source>
</evidence>
<protein>
    <recommendedName>
        <fullName evidence="7">UPF0056 membrane protein</fullName>
    </recommendedName>
</protein>
<evidence type="ECO:0000313" key="8">
    <source>
        <dbReference type="EMBL" id="PRP68235.1"/>
    </source>
</evidence>